<evidence type="ECO:0000259" key="3">
    <source>
        <dbReference type="Pfam" id="PF20153"/>
    </source>
</evidence>
<dbReference type="Proteomes" id="UP000007431">
    <property type="component" value="Unassembled WGS sequence"/>
</dbReference>
<feature type="compositionally biased region" description="Polar residues" evidence="1">
    <location>
        <begin position="743"/>
        <end position="766"/>
    </location>
</feature>
<evidence type="ECO:0000313" key="5">
    <source>
        <dbReference type="Proteomes" id="UP000007431"/>
    </source>
</evidence>
<evidence type="ECO:0000256" key="2">
    <source>
        <dbReference type="SAM" id="Phobius"/>
    </source>
</evidence>
<dbReference type="InParanoid" id="D8PXX8"/>
<feature type="domain" description="DUF6535" evidence="3">
    <location>
        <begin position="121"/>
        <end position="295"/>
    </location>
</feature>
<dbReference type="OrthoDB" id="3235960at2759"/>
<protein>
    <recommendedName>
        <fullName evidence="3">DUF6535 domain-containing protein</fullName>
    </recommendedName>
</protein>
<proteinExistence type="predicted"/>
<feature type="region of interest" description="Disordered" evidence="1">
    <location>
        <begin position="728"/>
        <end position="791"/>
    </location>
</feature>
<sequence length="791" mass="88699">MAFLTSSQSTLPEKFKRVIQAPFRSPIPGRDRMNDLENVGDGVMRPDRVYVSILRDLDHGLKEQQRTHSAVKDSIAAPENLIGSPRSSMSEEDIESKPPQTNWRVGGPKFVNELADEDIAWREGTQLVDHLDSTTCRVARENIDTLLVFAGLFSGVATAFIIESYRWLLQEPDDMSAEYLRRILGVLTNSTIPAIPQSSGRPSLPDDIVALINGLWFSSLTLSLSSALLGIVSKQWLHEYLRDAGRSQMTNLAVRQVKYQGFTRWSVEFIITLIPLLLQGALFVFLTGVVYLLWHIQPVIAAVVSALALFIVIFFIVTTVLPALQFMLGWAGHLRMHTTNQFPFKSAQALIFLRISIFIANSLAWIHHYFISMKGFHFGYTSFHAPFPSYSAWPQLDLDWTRLRDQSARQNDEPTSIGLFVGYMELNFEHRLLRDWIWGCLWSLRDYAADAKYVLQCIRRKPDIKSDFPSVEDHLAKEVIPLLSGRLASQATSELVMLSLLGSANKGPHGEARIEHLIRLFNSLIYRDAGRVPMSVYDTLQATLQETVHEPLGSGKHIFSASILRKSQHAEDLFDSPFLDLVTVIVTCLSGGEVPEDSDVWIMNRDLSLDLCSDVTEWLERYPDPSSNWEDYKARVIWSAHITVLLARILAGFKNIEPANLQKTHRRFPAIFELSRLVYERALSIPVDVLPTWVPDKSDMEEFARVKVAIEEVAQRGPDIAIIVQAKHTTNGPTRHGVHWDDQNGSAPAETSSQINDMDTPDTNPVASGAEGGSMSPESALTERSASAPAS</sequence>
<name>D8PXX8_SCHCM</name>
<keyword evidence="5" id="KW-1185">Reference proteome</keyword>
<accession>D8PXX8</accession>
<evidence type="ECO:0000313" key="4">
    <source>
        <dbReference type="EMBL" id="EFI99753.1"/>
    </source>
</evidence>
<organism evidence="5">
    <name type="scientific">Schizophyllum commune (strain H4-8 / FGSC 9210)</name>
    <name type="common">Split gill fungus</name>
    <dbReference type="NCBI Taxonomy" id="578458"/>
    <lineage>
        <taxon>Eukaryota</taxon>
        <taxon>Fungi</taxon>
        <taxon>Dikarya</taxon>
        <taxon>Basidiomycota</taxon>
        <taxon>Agaricomycotina</taxon>
        <taxon>Agaricomycetes</taxon>
        <taxon>Agaricomycetidae</taxon>
        <taxon>Agaricales</taxon>
        <taxon>Schizophyllaceae</taxon>
        <taxon>Schizophyllum</taxon>
    </lineage>
</organism>
<feature type="transmembrane region" description="Helical" evidence="2">
    <location>
        <begin position="208"/>
        <end position="232"/>
    </location>
</feature>
<dbReference type="VEuPathDB" id="FungiDB:SCHCODRAFT_02533965"/>
<feature type="transmembrane region" description="Helical" evidence="2">
    <location>
        <begin position="349"/>
        <end position="370"/>
    </location>
</feature>
<gene>
    <name evidence="4" type="ORF">SCHCODRAFT_107340</name>
</gene>
<evidence type="ECO:0000256" key="1">
    <source>
        <dbReference type="SAM" id="MobiDB-lite"/>
    </source>
</evidence>
<dbReference type="KEGG" id="scm:SCHCO_02533965"/>
<keyword evidence="2" id="KW-0812">Transmembrane</keyword>
<dbReference type="EMBL" id="GL377304">
    <property type="protein sequence ID" value="EFI99753.1"/>
    <property type="molecule type" value="Genomic_DNA"/>
</dbReference>
<feature type="compositionally biased region" description="Polar residues" evidence="1">
    <location>
        <begin position="776"/>
        <end position="791"/>
    </location>
</feature>
<dbReference type="eggNOG" id="ENOG502SN69">
    <property type="taxonomic scope" value="Eukaryota"/>
</dbReference>
<dbReference type="RefSeq" id="XP_003034656.1">
    <property type="nucleotide sequence ID" value="XM_003034610.1"/>
</dbReference>
<keyword evidence="2" id="KW-1133">Transmembrane helix</keyword>
<feature type="transmembrane region" description="Helical" evidence="2">
    <location>
        <begin position="269"/>
        <end position="294"/>
    </location>
</feature>
<dbReference type="HOGENOM" id="CLU_354941_0_0_1"/>
<dbReference type="InterPro" id="IPR045338">
    <property type="entry name" value="DUF6535"/>
</dbReference>
<feature type="transmembrane region" description="Helical" evidence="2">
    <location>
        <begin position="146"/>
        <end position="168"/>
    </location>
</feature>
<keyword evidence="2" id="KW-0472">Membrane</keyword>
<dbReference type="STRING" id="578458.D8PXX8"/>
<feature type="transmembrane region" description="Helical" evidence="2">
    <location>
        <begin position="300"/>
        <end position="328"/>
    </location>
</feature>
<dbReference type="AlphaFoldDB" id="D8PXX8"/>
<dbReference type="Pfam" id="PF20153">
    <property type="entry name" value="DUF6535"/>
    <property type="match status" value="1"/>
</dbReference>
<feature type="region of interest" description="Disordered" evidence="1">
    <location>
        <begin position="80"/>
        <end position="102"/>
    </location>
</feature>
<dbReference type="GeneID" id="9586005"/>
<reference evidence="4 5" key="1">
    <citation type="journal article" date="2010" name="Nat. Biotechnol.">
        <title>Genome sequence of the model mushroom Schizophyllum commune.</title>
        <authorList>
            <person name="Ohm R.A."/>
            <person name="de Jong J.F."/>
            <person name="Lugones L.G."/>
            <person name="Aerts A."/>
            <person name="Kothe E."/>
            <person name="Stajich J.E."/>
            <person name="de Vries R.P."/>
            <person name="Record E."/>
            <person name="Levasseur A."/>
            <person name="Baker S.E."/>
            <person name="Bartholomew K.A."/>
            <person name="Coutinho P.M."/>
            <person name="Erdmann S."/>
            <person name="Fowler T.J."/>
            <person name="Gathman A.C."/>
            <person name="Lombard V."/>
            <person name="Henrissat B."/>
            <person name="Knabe N."/>
            <person name="Kuees U."/>
            <person name="Lilly W.W."/>
            <person name="Lindquist E."/>
            <person name="Lucas S."/>
            <person name="Magnuson J.K."/>
            <person name="Piumi F."/>
            <person name="Raudaskoski M."/>
            <person name="Salamov A."/>
            <person name="Schmutz J."/>
            <person name="Schwarze F.W.M.R."/>
            <person name="vanKuyk P.A."/>
            <person name="Horton J.S."/>
            <person name="Grigoriev I.V."/>
            <person name="Woesten H.A.B."/>
        </authorList>
    </citation>
    <scope>NUCLEOTIDE SEQUENCE [LARGE SCALE GENOMIC DNA]</scope>
    <source>
        <strain evidence="5">H4-8 / FGSC 9210</strain>
    </source>
</reference>
<feature type="non-terminal residue" evidence="4">
    <location>
        <position position="791"/>
    </location>
</feature>